<dbReference type="GO" id="GO:0016853">
    <property type="term" value="F:isomerase activity"/>
    <property type="evidence" value="ECO:0007669"/>
    <property type="project" value="UniProtKB-KW"/>
</dbReference>
<dbReference type="EMBL" id="JACIBY010000003">
    <property type="protein sequence ID" value="MBB3837788.1"/>
    <property type="molecule type" value="Genomic_DNA"/>
</dbReference>
<sequence>MQITRRQTLSLLTATTGMSMLPETSQAVEPAKSASFVPCLNMSTIRGQKLGYVKELETASKAGFRSVEIWMDTLQEFIKNGNTPAQARKVASDFGIKLENAIGFAAWIVDDETARAKGVDQLKREMELLAEVGCMRVATPPVGAQAPQAPRIDLQKAAERYRTILEISDQTKVIPQLELWGFSKNLNKLSEVMYVAVESGHPSARLLLDVYHLFKGGSSLDTLKLVGKPGVEIFHINDYPANFPKETIVDADRVYPGDGIAPIGQILKTIKNPERPIVLSLEVFNKTYYAQDALEVAKMGLAKINKVIAGI</sequence>
<reference evidence="2 3" key="1">
    <citation type="submission" date="2020-08" db="EMBL/GenBank/DDBJ databases">
        <title>Genomic Encyclopedia of Type Strains, Phase IV (KMG-IV): sequencing the most valuable type-strain genomes for metagenomic binning, comparative biology and taxonomic classification.</title>
        <authorList>
            <person name="Goeker M."/>
        </authorList>
    </citation>
    <scope>NUCLEOTIDE SEQUENCE [LARGE SCALE GENOMIC DNA]</scope>
    <source>
        <strain evidence="2 3">DSM 17976</strain>
    </source>
</reference>
<protein>
    <submittedName>
        <fullName evidence="2">Sugar phosphate isomerase/epimerase</fullName>
    </submittedName>
</protein>
<gene>
    <name evidence="2" type="ORF">FHS57_001785</name>
</gene>
<organism evidence="2 3">
    <name type="scientific">Runella defluvii</name>
    <dbReference type="NCBI Taxonomy" id="370973"/>
    <lineage>
        <taxon>Bacteria</taxon>
        <taxon>Pseudomonadati</taxon>
        <taxon>Bacteroidota</taxon>
        <taxon>Cytophagia</taxon>
        <taxon>Cytophagales</taxon>
        <taxon>Spirosomataceae</taxon>
        <taxon>Runella</taxon>
    </lineage>
</organism>
<dbReference type="InterPro" id="IPR050312">
    <property type="entry name" value="IolE/XylAMocC-like"/>
</dbReference>
<dbReference type="InterPro" id="IPR013022">
    <property type="entry name" value="Xyl_isomerase-like_TIM-brl"/>
</dbReference>
<dbReference type="RefSeq" id="WP_183972614.1">
    <property type="nucleotide sequence ID" value="NZ_JACIBY010000003.1"/>
</dbReference>
<dbReference type="SUPFAM" id="SSF51658">
    <property type="entry name" value="Xylose isomerase-like"/>
    <property type="match status" value="1"/>
</dbReference>
<dbReference type="Gene3D" id="3.20.20.150">
    <property type="entry name" value="Divalent-metal-dependent TIM barrel enzymes"/>
    <property type="match status" value="1"/>
</dbReference>
<name>A0A7W5ZJ50_9BACT</name>
<evidence type="ECO:0000313" key="3">
    <source>
        <dbReference type="Proteomes" id="UP000541352"/>
    </source>
</evidence>
<dbReference type="Proteomes" id="UP000541352">
    <property type="component" value="Unassembled WGS sequence"/>
</dbReference>
<evidence type="ECO:0000313" key="2">
    <source>
        <dbReference type="EMBL" id="MBB3837788.1"/>
    </source>
</evidence>
<dbReference type="PANTHER" id="PTHR12110">
    <property type="entry name" value="HYDROXYPYRUVATE ISOMERASE"/>
    <property type="match status" value="1"/>
</dbReference>
<dbReference type="PANTHER" id="PTHR12110:SF48">
    <property type="entry name" value="BLL3656 PROTEIN"/>
    <property type="match status" value="1"/>
</dbReference>
<keyword evidence="2" id="KW-0413">Isomerase</keyword>
<feature type="domain" description="Xylose isomerase-like TIM barrel" evidence="1">
    <location>
        <begin position="57"/>
        <end position="296"/>
    </location>
</feature>
<dbReference type="InterPro" id="IPR036237">
    <property type="entry name" value="Xyl_isomerase-like_sf"/>
</dbReference>
<evidence type="ECO:0000259" key="1">
    <source>
        <dbReference type="Pfam" id="PF01261"/>
    </source>
</evidence>
<keyword evidence="3" id="KW-1185">Reference proteome</keyword>
<accession>A0A7W5ZJ50</accession>
<comment type="caution">
    <text evidence="2">The sequence shown here is derived from an EMBL/GenBank/DDBJ whole genome shotgun (WGS) entry which is preliminary data.</text>
</comment>
<dbReference type="Pfam" id="PF01261">
    <property type="entry name" value="AP_endonuc_2"/>
    <property type="match status" value="1"/>
</dbReference>
<proteinExistence type="predicted"/>
<dbReference type="AlphaFoldDB" id="A0A7W5ZJ50"/>